<evidence type="ECO:0000256" key="3">
    <source>
        <dbReference type="ARBA" id="ARBA00010358"/>
    </source>
</evidence>
<keyword evidence="12" id="KW-0143">Chaperone</keyword>
<evidence type="ECO:0000256" key="14">
    <source>
        <dbReference type="ARBA" id="ARBA00031542"/>
    </source>
</evidence>
<keyword evidence="9" id="KW-1133">Transmembrane helix</keyword>
<evidence type="ECO:0000256" key="5">
    <source>
        <dbReference type="ARBA" id="ARBA00022475"/>
    </source>
</evidence>
<sequence>MKKVALITLFIISLIGVGAAYLFPSSPPSQLIKAQSQQDTSIDLSSQKDFFEYTLSGLGEQSLEEIKANVKTGESQLDSLGISAELFETYLVYKEALSKLEPFEGNSLSLNELKQLNDAILVMQSAFFTDEQIAQLFDAENRLRQLAVDKLAIRETELDADSQQQMLEENLASQPKYIQQSERNNALVIELNQTSEMPAQEKYLARVDLVGEEGAERLQALDEQRASFNASLNDYLEKRAEIINNDFLGEEEKKTEIAGLREQSFEQNQWRRVEALERIHDSESKN</sequence>
<evidence type="ECO:0000313" key="16">
    <source>
        <dbReference type="EMBL" id="NOH49463.1"/>
    </source>
</evidence>
<comment type="caution">
    <text evidence="16">The sequence shown here is derived from an EMBL/GenBank/DDBJ whole genome shotgun (WGS) entry which is preliminary data.</text>
</comment>
<reference evidence="16 17" key="1">
    <citation type="submission" date="2019-08" db="EMBL/GenBank/DDBJ databases">
        <title>Draft genome sequencing and comparative genomics of hatchery-associated Vibrios.</title>
        <authorList>
            <person name="Kehlet-Delgado H."/>
            <person name="Mueller R.S."/>
        </authorList>
    </citation>
    <scope>NUCLEOTIDE SEQUENCE [LARGE SCALE GENOMIC DNA]</scope>
    <source>
        <strain evidence="16 17">00-78-3</strain>
    </source>
</reference>
<gene>
    <name evidence="16" type="ORF">F0262_15540</name>
</gene>
<dbReference type="GO" id="GO:0005886">
    <property type="term" value="C:plasma membrane"/>
    <property type="evidence" value="ECO:0007669"/>
    <property type="project" value="UniProtKB-SubCell"/>
</dbReference>
<accession>A0A7Y3ZAT7</accession>
<organism evidence="16 17">
    <name type="scientific">Vibrio rotiferianus</name>
    <dbReference type="NCBI Taxonomy" id="190895"/>
    <lineage>
        <taxon>Bacteria</taxon>
        <taxon>Pseudomonadati</taxon>
        <taxon>Pseudomonadota</taxon>
        <taxon>Gammaproteobacteria</taxon>
        <taxon>Vibrionales</taxon>
        <taxon>Vibrionaceae</taxon>
        <taxon>Vibrio</taxon>
    </lineage>
</organism>
<evidence type="ECO:0000256" key="4">
    <source>
        <dbReference type="ARBA" id="ARBA00019692"/>
    </source>
</evidence>
<dbReference type="SUPFAM" id="SSF158855">
    <property type="entry name" value="Lipase chaperone-like"/>
    <property type="match status" value="1"/>
</dbReference>
<evidence type="ECO:0000256" key="12">
    <source>
        <dbReference type="ARBA" id="ARBA00023186"/>
    </source>
</evidence>
<dbReference type="Pfam" id="PF03280">
    <property type="entry name" value="Lipase_chap"/>
    <property type="match status" value="1"/>
</dbReference>
<evidence type="ECO:0000256" key="6">
    <source>
        <dbReference type="ARBA" id="ARBA00022519"/>
    </source>
</evidence>
<evidence type="ECO:0000313" key="17">
    <source>
        <dbReference type="Proteomes" id="UP000572072"/>
    </source>
</evidence>
<evidence type="ECO:0000256" key="1">
    <source>
        <dbReference type="ARBA" id="ARBA00003280"/>
    </source>
</evidence>
<dbReference type="Proteomes" id="UP000572072">
    <property type="component" value="Unassembled WGS sequence"/>
</dbReference>
<dbReference type="EMBL" id="VTYN01000016">
    <property type="protein sequence ID" value="NOH49463.1"/>
    <property type="molecule type" value="Genomic_DNA"/>
</dbReference>
<keyword evidence="11" id="KW-0472">Membrane</keyword>
<dbReference type="InterPro" id="IPR004961">
    <property type="entry name" value="Lipase_chaperone"/>
</dbReference>
<evidence type="ECO:0000256" key="2">
    <source>
        <dbReference type="ARBA" id="ARBA00004383"/>
    </source>
</evidence>
<dbReference type="GO" id="GO:0051082">
    <property type="term" value="F:unfolded protein binding"/>
    <property type="evidence" value="ECO:0007669"/>
    <property type="project" value="InterPro"/>
</dbReference>
<comment type="similarity">
    <text evidence="3">Belongs to the lipase chaperone family.</text>
</comment>
<keyword evidence="6" id="KW-0997">Cell inner membrane</keyword>
<keyword evidence="5" id="KW-1003">Cell membrane</keyword>
<evidence type="ECO:0000256" key="8">
    <source>
        <dbReference type="ARBA" id="ARBA00022963"/>
    </source>
</evidence>
<keyword evidence="10" id="KW-0443">Lipid metabolism</keyword>
<comment type="subcellular location">
    <subcellularLocation>
        <location evidence="2">Cell inner membrane</location>
        <topology evidence="2">Single-pass membrane protein</topology>
        <orientation evidence="2">Periplasmic side</orientation>
    </subcellularLocation>
</comment>
<dbReference type="GO" id="GO:0006457">
    <property type="term" value="P:protein folding"/>
    <property type="evidence" value="ECO:0007669"/>
    <property type="project" value="InterPro"/>
</dbReference>
<dbReference type="GO" id="GO:0016042">
    <property type="term" value="P:lipid catabolic process"/>
    <property type="evidence" value="ECO:0007669"/>
    <property type="project" value="UniProtKB-KW"/>
</dbReference>
<dbReference type="NCBIfam" id="NF002337">
    <property type="entry name" value="PRK01294.1-5"/>
    <property type="match status" value="1"/>
</dbReference>
<proteinExistence type="inferred from homology"/>
<evidence type="ECO:0000256" key="15">
    <source>
        <dbReference type="ARBA" id="ARBA00033028"/>
    </source>
</evidence>
<keyword evidence="8" id="KW-0442">Lipid degradation</keyword>
<evidence type="ECO:0000256" key="13">
    <source>
        <dbReference type="ARBA" id="ARBA00030948"/>
    </source>
</evidence>
<evidence type="ECO:0000256" key="9">
    <source>
        <dbReference type="ARBA" id="ARBA00022989"/>
    </source>
</evidence>
<comment type="function">
    <text evidence="1">May be involved in the folding of the extracellular lipase during its passage through the periplasm.</text>
</comment>
<evidence type="ECO:0000256" key="10">
    <source>
        <dbReference type="ARBA" id="ARBA00023098"/>
    </source>
</evidence>
<dbReference type="AlphaFoldDB" id="A0A7Y3ZAT7"/>
<keyword evidence="7" id="KW-0812">Transmembrane</keyword>
<evidence type="ECO:0000256" key="7">
    <source>
        <dbReference type="ARBA" id="ARBA00022692"/>
    </source>
</evidence>
<evidence type="ECO:0000256" key="11">
    <source>
        <dbReference type="ARBA" id="ARBA00023136"/>
    </source>
</evidence>
<name>A0A7Y3ZAT7_9VIBR</name>
<dbReference type="RefSeq" id="WP_171358463.1">
    <property type="nucleotide sequence ID" value="NZ_VTYN01000016.1"/>
</dbReference>
<protein>
    <recommendedName>
        <fullName evidence="4">Lipase chaperone</fullName>
    </recommendedName>
    <alternativeName>
        <fullName evidence="15">Lipase foldase</fullName>
    </alternativeName>
    <alternativeName>
        <fullName evidence="13">Lipase helper protein</fullName>
    </alternativeName>
    <alternativeName>
        <fullName evidence="14">Lipase modulator</fullName>
    </alternativeName>
</protein>